<gene>
    <name evidence="1" type="ORF">SAMN04487859_1416</name>
</gene>
<proteinExistence type="predicted"/>
<sequence>MSLATNVENTLVRWIETQNVHAVRRLVFFWQLRNCLKLGEAISEDQGWLEFGYFSTFRFILTYGVFAKFQDGTTNEAAKKVYESRKVNRRLKSYRTRVGFTHPTHTGTADPGNWQIPFRLAPLRGLS</sequence>
<dbReference type="EMBL" id="FOVP01000041">
    <property type="protein sequence ID" value="SFO40115.1"/>
    <property type="molecule type" value="Genomic_DNA"/>
</dbReference>
<evidence type="ECO:0000313" key="2">
    <source>
        <dbReference type="Proteomes" id="UP000198599"/>
    </source>
</evidence>
<dbReference type="Proteomes" id="UP000198599">
    <property type="component" value="Unassembled WGS sequence"/>
</dbReference>
<dbReference type="STRING" id="1005928.SAMN04487859_1416"/>
<accession>A0A1I5GVU8</accession>
<dbReference type="AlphaFoldDB" id="A0A1I5GVU8"/>
<evidence type="ECO:0000313" key="1">
    <source>
        <dbReference type="EMBL" id="SFO40115.1"/>
    </source>
</evidence>
<keyword evidence="2" id="KW-1185">Reference proteome</keyword>
<protein>
    <submittedName>
        <fullName evidence="1">Uncharacterized protein</fullName>
    </submittedName>
</protein>
<reference evidence="2" key="1">
    <citation type="submission" date="2016-10" db="EMBL/GenBank/DDBJ databases">
        <authorList>
            <person name="Varghese N."/>
            <person name="Submissions S."/>
        </authorList>
    </citation>
    <scope>NUCLEOTIDE SEQUENCE [LARGE SCALE GENOMIC DNA]</scope>
    <source>
        <strain evidence="2">DSM 28463</strain>
    </source>
</reference>
<organism evidence="1 2">
    <name type="scientific">Roseovarius lutimaris</name>
    <dbReference type="NCBI Taxonomy" id="1005928"/>
    <lineage>
        <taxon>Bacteria</taxon>
        <taxon>Pseudomonadati</taxon>
        <taxon>Pseudomonadota</taxon>
        <taxon>Alphaproteobacteria</taxon>
        <taxon>Rhodobacterales</taxon>
        <taxon>Roseobacteraceae</taxon>
        <taxon>Roseovarius</taxon>
    </lineage>
</organism>
<name>A0A1I5GVU8_9RHOB</name>